<evidence type="ECO:0000313" key="3">
    <source>
        <dbReference type="Proteomes" id="UP000705379"/>
    </source>
</evidence>
<sequence>MNWMNKMNERAHLMGQMLETIGAMDPDARGKCLEGELRTAASRCMCCSHTRQCAKWLQENAAGATAPFADCPNAALFKEWMQN</sequence>
<dbReference type="InterPro" id="IPR045601">
    <property type="entry name" value="DUF6455"/>
</dbReference>
<name>A0A944GS56_9HYPH</name>
<feature type="domain" description="DUF6455" evidence="1">
    <location>
        <begin position="1"/>
        <end position="82"/>
    </location>
</feature>
<reference evidence="2" key="2">
    <citation type="journal article" date="2021" name="Microorganisms">
        <title>Bacterial Dimethylsulfoniopropionate Biosynthesis in the East China Sea.</title>
        <authorList>
            <person name="Liu J."/>
            <person name="Zhang Y."/>
            <person name="Liu J."/>
            <person name="Zhong H."/>
            <person name="Williams B.T."/>
            <person name="Zheng Y."/>
            <person name="Curson A.R.J."/>
            <person name="Sun C."/>
            <person name="Sun H."/>
            <person name="Song D."/>
            <person name="Wagner Mackenzie B."/>
            <person name="Bermejo Martinez A."/>
            <person name="Todd J.D."/>
            <person name="Zhang X.H."/>
        </authorList>
    </citation>
    <scope>NUCLEOTIDE SEQUENCE</scope>
    <source>
        <strain evidence="2">AESS21</strain>
    </source>
</reference>
<evidence type="ECO:0000313" key="2">
    <source>
        <dbReference type="EMBL" id="MBS8259897.1"/>
    </source>
</evidence>
<protein>
    <recommendedName>
        <fullName evidence="1">DUF6455 domain-containing protein</fullName>
    </recommendedName>
</protein>
<dbReference type="Proteomes" id="UP000705379">
    <property type="component" value="Unassembled WGS sequence"/>
</dbReference>
<dbReference type="Pfam" id="PF20056">
    <property type="entry name" value="DUF6455"/>
    <property type="match status" value="1"/>
</dbReference>
<dbReference type="RefSeq" id="WP_213215470.1">
    <property type="nucleotide sequence ID" value="NZ_QTKU01000001.1"/>
</dbReference>
<accession>A0A944GS56</accession>
<gene>
    <name evidence="2" type="ORF">DYI23_06670</name>
</gene>
<evidence type="ECO:0000259" key="1">
    <source>
        <dbReference type="Pfam" id="PF20056"/>
    </source>
</evidence>
<comment type="caution">
    <text evidence="2">The sequence shown here is derived from an EMBL/GenBank/DDBJ whole genome shotgun (WGS) entry which is preliminary data.</text>
</comment>
<reference evidence="2" key="1">
    <citation type="submission" date="2018-08" db="EMBL/GenBank/DDBJ databases">
        <authorList>
            <person name="Jin W."/>
            <person name="Wang H."/>
            <person name="Yang Y."/>
            <person name="Li M."/>
            <person name="Liu J."/>
        </authorList>
    </citation>
    <scope>NUCLEOTIDE SEQUENCE</scope>
    <source>
        <strain evidence="2">AESS21</strain>
    </source>
</reference>
<proteinExistence type="predicted"/>
<dbReference type="AlphaFoldDB" id="A0A944GS56"/>
<organism evidence="2 3">
    <name type="scientific">Roseibium polysiphoniae</name>
    <dbReference type="NCBI Taxonomy" id="2571221"/>
    <lineage>
        <taxon>Bacteria</taxon>
        <taxon>Pseudomonadati</taxon>
        <taxon>Pseudomonadota</taxon>
        <taxon>Alphaproteobacteria</taxon>
        <taxon>Hyphomicrobiales</taxon>
        <taxon>Stappiaceae</taxon>
        <taxon>Roseibium</taxon>
    </lineage>
</organism>
<dbReference type="EMBL" id="QTKU01000001">
    <property type="protein sequence ID" value="MBS8259897.1"/>
    <property type="molecule type" value="Genomic_DNA"/>
</dbReference>